<protein>
    <submittedName>
        <fullName evidence="1">Uncharacterized protein</fullName>
    </submittedName>
</protein>
<dbReference type="InterPro" id="IPR036514">
    <property type="entry name" value="SGNH_hydro_sf"/>
</dbReference>
<name>A0A1H0PU67_9ACTN</name>
<dbReference type="Gene3D" id="2.60.120.1360">
    <property type="match status" value="1"/>
</dbReference>
<dbReference type="EMBL" id="LT629710">
    <property type="protein sequence ID" value="SDP08681.1"/>
    <property type="molecule type" value="Genomic_DNA"/>
</dbReference>
<proteinExistence type="predicted"/>
<dbReference type="Proteomes" id="UP000198741">
    <property type="component" value="Chromosome I"/>
</dbReference>
<reference evidence="1 2" key="1">
    <citation type="submission" date="2016-10" db="EMBL/GenBank/DDBJ databases">
        <authorList>
            <person name="de Groot N.N."/>
        </authorList>
    </citation>
    <scope>NUCLEOTIDE SEQUENCE [LARGE SCALE GENOMIC DNA]</scope>
    <source>
        <strain evidence="2">P4-7,KCTC 19426,CECT 7604</strain>
    </source>
</reference>
<organism evidence="1 2">
    <name type="scientific">Nakamurella panacisegetis</name>
    <dbReference type="NCBI Taxonomy" id="1090615"/>
    <lineage>
        <taxon>Bacteria</taxon>
        <taxon>Bacillati</taxon>
        <taxon>Actinomycetota</taxon>
        <taxon>Actinomycetes</taxon>
        <taxon>Nakamurellales</taxon>
        <taxon>Nakamurellaceae</taxon>
        <taxon>Nakamurella</taxon>
    </lineage>
</organism>
<keyword evidence="2" id="KW-1185">Reference proteome</keyword>
<dbReference type="SUPFAM" id="SSF52266">
    <property type="entry name" value="SGNH hydrolase"/>
    <property type="match status" value="1"/>
</dbReference>
<dbReference type="OrthoDB" id="4203309at2"/>
<dbReference type="RefSeq" id="WP_090476935.1">
    <property type="nucleotide sequence ID" value="NZ_LT629710.1"/>
</dbReference>
<evidence type="ECO:0000313" key="2">
    <source>
        <dbReference type="Proteomes" id="UP000198741"/>
    </source>
</evidence>
<gene>
    <name evidence="1" type="ORF">SAMN04515671_2906</name>
</gene>
<accession>A0A1H0PU67</accession>
<dbReference type="Gene3D" id="3.40.50.1110">
    <property type="entry name" value="SGNH hydrolase"/>
    <property type="match status" value="1"/>
</dbReference>
<dbReference type="AlphaFoldDB" id="A0A1H0PU67"/>
<evidence type="ECO:0000313" key="1">
    <source>
        <dbReference type="EMBL" id="SDP08681.1"/>
    </source>
</evidence>
<dbReference type="STRING" id="1090615.SAMN04515671_2906"/>
<sequence>MAPNAAQFLTVVSAADTPPQNGQDTGRVVLLNPDGSPFTSAAGKLAGTGLHVPSDWGAKYRAKLAGGGLTRVAVVGDSVAAGYYTSNPRARSWPARVAAALQSKFGDGGSGFNGSSASLAFASSAASIPAGAVTAYTAAGYYWAATGAWSQYSTPYGPGACVISTQAVGAKQVISGLRGTALTIYTLSGGFAPWSYQINGGAAVPIADGATFAIQATQVAAPTGTYSLTINYAGTGANSLYLIGIEARNAAGVVVDNFSKYGALSAGFADTSALGAAAWSGGPSNPADLLVYALAANDSQSTTATGITLTAAVAAGVNVLPVSAYVAPGQYLIGTELVYVFASTAASASLSAYTTAAHGTGSALVVPSVSAEGWLHNLSAFLSNARSVADGGPDLLVVMPHIGNYDSAFGNYSAMVAKALGVCHAYGAALVDMWAIGRNSWPYWNALAYWGNGATPGTAGGDVIHLSDAGADAYASAVSAVVGP</sequence>